<evidence type="ECO:0000313" key="2">
    <source>
        <dbReference type="EMBL" id="TWH80855.1"/>
    </source>
</evidence>
<keyword evidence="1" id="KW-0175">Coiled coil</keyword>
<sequence>MERLLYLLCPLMMLFCMKGMFSGGKKDCTKKTSNSSDDIKSLHMQVQILQEQNTKLMEDMKSLKTINQMLSQFLKLATRTKRSHHNIGSRIPVVFFYEFCLQFEKYVVVY</sequence>
<comment type="caution">
    <text evidence="2">The sequence shown here is derived from an EMBL/GenBank/DDBJ whole genome shotgun (WGS) entry which is preliminary data.</text>
</comment>
<protein>
    <submittedName>
        <fullName evidence="2">Uncharacterized protein</fullName>
    </submittedName>
</protein>
<feature type="coiled-coil region" evidence="1">
    <location>
        <begin position="39"/>
        <end position="66"/>
    </location>
</feature>
<accession>A0A562JD05</accession>
<gene>
    <name evidence="2" type="ORF">IQ19_04600</name>
</gene>
<dbReference type="EMBL" id="VLKI01000019">
    <property type="protein sequence ID" value="TWH80855.1"/>
    <property type="molecule type" value="Genomic_DNA"/>
</dbReference>
<keyword evidence="3" id="KW-1185">Reference proteome</keyword>
<dbReference type="AlphaFoldDB" id="A0A562JD05"/>
<proteinExistence type="predicted"/>
<organism evidence="2 3">
    <name type="scientific">Cytobacillus oceanisediminis</name>
    <dbReference type="NCBI Taxonomy" id="665099"/>
    <lineage>
        <taxon>Bacteria</taxon>
        <taxon>Bacillati</taxon>
        <taxon>Bacillota</taxon>
        <taxon>Bacilli</taxon>
        <taxon>Bacillales</taxon>
        <taxon>Bacillaceae</taxon>
        <taxon>Cytobacillus</taxon>
    </lineage>
</organism>
<reference evidence="2 3" key="1">
    <citation type="journal article" date="2015" name="Stand. Genomic Sci.">
        <title>Genomic Encyclopedia of Bacterial and Archaeal Type Strains, Phase III: the genomes of soil and plant-associated and newly described type strains.</title>
        <authorList>
            <person name="Whitman W.B."/>
            <person name="Woyke T."/>
            <person name="Klenk H.P."/>
            <person name="Zhou Y."/>
            <person name="Lilburn T.G."/>
            <person name="Beck B.J."/>
            <person name="De Vos P."/>
            <person name="Vandamme P."/>
            <person name="Eisen J.A."/>
            <person name="Garrity G."/>
            <person name="Hugenholtz P."/>
            <person name="Kyrpides N.C."/>
        </authorList>
    </citation>
    <scope>NUCLEOTIDE SEQUENCE [LARGE SCALE GENOMIC DNA]</scope>
    <source>
        <strain evidence="2 3">CGMCC 1.10115</strain>
    </source>
</reference>
<evidence type="ECO:0000313" key="3">
    <source>
        <dbReference type="Proteomes" id="UP000318667"/>
    </source>
</evidence>
<dbReference type="OrthoDB" id="2973041at2"/>
<dbReference type="Proteomes" id="UP000318667">
    <property type="component" value="Unassembled WGS sequence"/>
</dbReference>
<name>A0A562JD05_9BACI</name>
<evidence type="ECO:0000256" key="1">
    <source>
        <dbReference type="SAM" id="Coils"/>
    </source>
</evidence>